<evidence type="ECO:0000313" key="1">
    <source>
        <dbReference type="EMBL" id="GBU04444.1"/>
    </source>
</evidence>
<comment type="caution">
    <text evidence="1">The sequence shown here is derived from an EMBL/GenBank/DDBJ whole genome shotgun (WGS) entry which is preliminary data.</text>
</comment>
<proteinExistence type="predicted"/>
<dbReference type="Proteomes" id="UP000702954">
    <property type="component" value="Unassembled WGS sequence"/>
</dbReference>
<dbReference type="EMBL" id="BHEO01000002">
    <property type="protein sequence ID" value="GBU04444.1"/>
    <property type="molecule type" value="Genomic_DNA"/>
</dbReference>
<keyword evidence="2" id="KW-1185">Reference proteome</keyword>
<dbReference type="Pfam" id="PF01475">
    <property type="entry name" value="FUR"/>
    <property type="match status" value="1"/>
</dbReference>
<organism evidence="1 2">
    <name type="scientific">Faecalimonas umbilicata</name>
    <dbReference type="NCBI Taxonomy" id="1912855"/>
    <lineage>
        <taxon>Bacteria</taxon>
        <taxon>Bacillati</taxon>
        <taxon>Bacillota</taxon>
        <taxon>Clostridia</taxon>
        <taxon>Lachnospirales</taxon>
        <taxon>Lachnospiraceae</taxon>
        <taxon>Faecalimonas</taxon>
    </lineage>
</organism>
<reference evidence="1 2" key="1">
    <citation type="journal article" date="2018" name="Int. J. Syst. Evol. Microbiol.">
        <title>Draft Genome Sequence of Faecalimonas umbilicata JCM 30896T, an Acetate-Producing Bacterium Isolated from Human Feces.</title>
        <authorList>
            <person name="Sakamoto M."/>
            <person name="Ikeyama N."/>
            <person name="Yuki M."/>
            <person name="Ohkuma M."/>
        </authorList>
    </citation>
    <scope>NUCLEOTIDE SEQUENCE [LARGE SCALE GENOMIC DNA]</scope>
    <source>
        <strain evidence="1 2">EGH7</strain>
    </source>
</reference>
<dbReference type="Gene3D" id="1.10.10.10">
    <property type="entry name" value="Winged helix-like DNA-binding domain superfamily/Winged helix DNA-binding domain"/>
    <property type="match status" value="1"/>
</dbReference>
<dbReference type="InterPro" id="IPR036388">
    <property type="entry name" value="WH-like_DNA-bd_sf"/>
</dbReference>
<dbReference type="InterPro" id="IPR036390">
    <property type="entry name" value="WH_DNA-bd_sf"/>
</dbReference>
<sequence>MWWALSLERNSFHFGKDGMSQNMTGQIKKVNETGNYRRTKMKKEMVLQKLREQGCRITQQRQILLDIILEEDCSSCKEIFYRASKLDPGIGTATVYRLVNKLEEIGAISRKNMYKIACDEENGSREVCRIEMEDHTVRYLSSKNWNEVILAGLKSCGYIGTQKVKAVVIESCV</sequence>
<gene>
    <name evidence="1" type="ORF">FAEUMB_09850</name>
</gene>
<dbReference type="SUPFAM" id="SSF46785">
    <property type="entry name" value="Winged helix' DNA-binding domain"/>
    <property type="match status" value="1"/>
</dbReference>
<name>A0ABQ0QVI9_9FIRM</name>
<evidence type="ECO:0000313" key="2">
    <source>
        <dbReference type="Proteomes" id="UP000702954"/>
    </source>
</evidence>
<dbReference type="InterPro" id="IPR002481">
    <property type="entry name" value="FUR"/>
</dbReference>
<accession>A0ABQ0QVI9</accession>
<evidence type="ECO:0008006" key="3">
    <source>
        <dbReference type="Google" id="ProtNLM"/>
    </source>
</evidence>
<protein>
    <recommendedName>
        <fullName evidence="3">Fur family ferric uptake transcriptional regulator</fullName>
    </recommendedName>
</protein>